<dbReference type="KEGG" id="vg:19485017"/>
<organism evidence="1 2">
    <name type="scientific">Serratia phage PS2</name>
    <dbReference type="NCBI Taxonomy" id="1481112"/>
    <lineage>
        <taxon>Viruses</taxon>
        <taxon>Duplodnaviria</taxon>
        <taxon>Heunggongvirae</taxon>
        <taxon>Uroviricota</taxon>
        <taxon>Caudoviricetes</taxon>
        <taxon>Muldoonvirus</taxon>
        <taxon>Muldoonvirus PS2</taxon>
    </lineage>
</organism>
<dbReference type="GeneID" id="19485017"/>
<evidence type="ECO:0000313" key="1">
    <source>
        <dbReference type="EMBL" id="AHY25380.1"/>
    </source>
</evidence>
<evidence type="ECO:0000313" key="2">
    <source>
        <dbReference type="Proteomes" id="UP000024445"/>
    </source>
</evidence>
<name>A0A023W543_9CAUD</name>
<dbReference type="EMBL" id="KJ025957">
    <property type="protein sequence ID" value="AHY25380.1"/>
    <property type="molecule type" value="Genomic_DNA"/>
</dbReference>
<reference evidence="1 2" key="1">
    <citation type="submission" date="2014-01" db="EMBL/GenBank/DDBJ databases">
        <authorList>
            <person name="Zhang G."/>
            <person name="Jin J."/>
            <person name="Li Z.J."/>
            <person name="Wang S.W."/>
            <person name="Chen S.J."/>
            <person name="Wang S.M."/>
            <person name="Wang X.T."/>
            <person name="Li Y.H."/>
            <person name="Wang J."/>
            <person name="Yang C.K."/>
            <person name="Wang L."/>
        </authorList>
    </citation>
    <scope>NUCLEOTIDE SEQUENCE [LARGE SCALE GENOMIC DNA]</scope>
</reference>
<proteinExistence type="predicted"/>
<dbReference type="RefSeq" id="YP_009030181.1">
    <property type="nucleotide sequence ID" value="NC_024121.1"/>
</dbReference>
<keyword evidence="2" id="KW-1185">Reference proteome</keyword>
<dbReference type="Proteomes" id="UP000024445">
    <property type="component" value="Segment"/>
</dbReference>
<protein>
    <submittedName>
        <fullName evidence="1">Uncharacterized protein</fullName>
    </submittedName>
</protein>
<dbReference type="OrthoDB" id="27666at10239"/>
<accession>A0A023W543</accession>
<gene>
    <name evidence="1" type="ORF">PS2_134</name>
</gene>
<sequence>MQRYLERYTNPENGEECFKRLSVLEDDGFFRVVKETYRGYGTIVIANMPIRPYITRKGAEKAMMKWQPKQYKMTLVEGLMQEGKI</sequence>